<keyword evidence="4" id="KW-1185">Reference proteome</keyword>
<feature type="region of interest" description="Disordered" evidence="1">
    <location>
        <begin position="165"/>
        <end position="219"/>
    </location>
</feature>
<dbReference type="InterPro" id="IPR001005">
    <property type="entry name" value="SANT/Myb"/>
</dbReference>
<sequence length="308" mass="34518">MNATPLFNMEPSIYLVQHALEDQYLPSAAASAPPAAVPMVPSQHLQIQQPATEQHPSTRQRTQWTQKEDACLLESALTLSHILVGDLDFKARKLFWHHVSQTLMSDHLVSKNRRQCRDRFKLLYQRAVSRNTFDRHLQPTTQVEVLSDKCTRMFKFSQHRELTLNTMNNGSPPSPTIHASSIPPSRVPTSHLIATPSTTSSLASTIKSPRRETDNSGDTARTALPIAHSWSDHNTPFGNSPLESFGNSIEYREPTASTSWEIQTVVSTLVSMKHQINHLSNRIECIAKVLSVNDSHVGTESLKDTHFT</sequence>
<dbReference type="AlphaFoldDB" id="A0A1G4J1X6"/>
<evidence type="ECO:0000259" key="2">
    <source>
        <dbReference type="PROSITE" id="PS50090"/>
    </source>
</evidence>
<dbReference type="PROSITE" id="PS50090">
    <property type="entry name" value="MYB_LIKE"/>
    <property type="match status" value="1"/>
</dbReference>
<protein>
    <submittedName>
        <fullName evidence="3">LADA_0C11298g1_1</fullName>
    </submittedName>
</protein>
<evidence type="ECO:0000313" key="4">
    <source>
        <dbReference type="Proteomes" id="UP000190274"/>
    </source>
</evidence>
<feature type="region of interest" description="Disordered" evidence="1">
    <location>
        <begin position="39"/>
        <end position="62"/>
    </location>
</feature>
<evidence type="ECO:0000313" key="3">
    <source>
        <dbReference type="EMBL" id="SCU83414.1"/>
    </source>
</evidence>
<reference evidence="4" key="1">
    <citation type="submission" date="2016-03" db="EMBL/GenBank/DDBJ databases">
        <authorList>
            <person name="Devillers H."/>
        </authorList>
    </citation>
    <scope>NUCLEOTIDE SEQUENCE [LARGE SCALE GENOMIC DNA]</scope>
</reference>
<dbReference type="OrthoDB" id="4036644at2759"/>
<proteinExistence type="predicted"/>
<name>A0A1G4J1X6_9SACH</name>
<feature type="compositionally biased region" description="Polar residues" evidence="1">
    <location>
        <begin position="165"/>
        <end position="183"/>
    </location>
</feature>
<feature type="compositionally biased region" description="Low complexity" evidence="1">
    <location>
        <begin position="192"/>
        <end position="206"/>
    </location>
</feature>
<feature type="compositionally biased region" description="Polar residues" evidence="1">
    <location>
        <begin position="43"/>
        <end position="62"/>
    </location>
</feature>
<evidence type="ECO:0000256" key="1">
    <source>
        <dbReference type="SAM" id="MobiDB-lite"/>
    </source>
</evidence>
<dbReference type="Proteomes" id="UP000190274">
    <property type="component" value="Chromosome C"/>
</dbReference>
<gene>
    <name evidence="3" type="ORF">LADA_0C11298G</name>
</gene>
<organism evidence="3 4">
    <name type="scientific">Lachancea dasiensis</name>
    <dbReference type="NCBI Taxonomy" id="1072105"/>
    <lineage>
        <taxon>Eukaryota</taxon>
        <taxon>Fungi</taxon>
        <taxon>Dikarya</taxon>
        <taxon>Ascomycota</taxon>
        <taxon>Saccharomycotina</taxon>
        <taxon>Saccharomycetes</taxon>
        <taxon>Saccharomycetales</taxon>
        <taxon>Saccharomycetaceae</taxon>
        <taxon>Lachancea</taxon>
    </lineage>
</organism>
<accession>A0A1G4J1X6</accession>
<dbReference type="EMBL" id="LT598459">
    <property type="protein sequence ID" value="SCU83414.1"/>
    <property type="molecule type" value="Genomic_DNA"/>
</dbReference>
<feature type="domain" description="Myb-like" evidence="2">
    <location>
        <begin position="56"/>
        <end position="124"/>
    </location>
</feature>